<dbReference type="OrthoDB" id="27483at2759"/>
<sequence>MSLDEQNIPSEAPHAAPMEGSTSPSDKVSAKESLEAVRHALKRRSIPCSSGVFPLGAEDLTLFYGKKNAGTTHRVDFDPATDKEIEALAKACEPASFGRNNEAILDETYRKAGKMDATDFCTKFDPVSCRLLDTLREALLEGHDADRSIRAELYKLNVYGPGSFFKPHKDTPRAGNMFATLVVVLPTPHKGGALAFRHGDSEYIFDSAAAIADASEPSIAFAAFYSDVEHEVTPVENGHRVTLTYNLYFGARPKVPFTVPMAGALETSLKASMSSLLSNATFLPRGGYIGFGLSHLYPVSEGYRPEELKDFLKGSDAVLLHVCDELSLDVNIKVAYKNGWEFKDAILCDFTLNSIDELYDGIQSLREELQRRGGKQLVSKPAIADSDEAAGSGDDEDSEEDCDFDFPPIFVRWVTPLVDPCETKDETMFVGNMGNEPGKEWMYSSMCLLVDVPKLSERLDPDAEAED</sequence>
<dbReference type="EMBL" id="BPQB01000040">
    <property type="protein sequence ID" value="GJE94435.1"/>
    <property type="molecule type" value="Genomic_DNA"/>
</dbReference>
<dbReference type="InterPro" id="IPR006620">
    <property type="entry name" value="Pro_4_hyd_alph"/>
</dbReference>
<evidence type="ECO:0000256" key="3">
    <source>
        <dbReference type="ARBA" id="ARBA00022964"/>
    </source>
</evidence>
<dbReference type="InterPro" id="IPR044862">
    <property type="entry name" value="Pro_4_hyd_alph_FE2OG_OXY"/>
</dbReference>
<dbReference type="Pfam" id="PF13640">
    <property type="entry name" value="2OG-FeII_Oxy_3"/>
    <property type="match status" value="1"/>
</dbReference>
<keyword evidence="5" id="KW-0408">Iron</keyword>
<evidence type="ECO:0000256" key="2">
    <source>
        <dbReference type="ARBA" id="ARBA00022723"/>
    </source>
</evidence>
<organism evidence="8 9">
    <name type="scientific">Phanerochaete sordida</name>
    <dbReference type="NCBI Taxonomy" id="48140"/>
    <lineage>
        <taxon>Eukaryota</taxon>
        <taxon>Fungi</taxon>
        <taxon>Dikarya</taxon>
        <taxon>Basidiomycota</taxon>
        <taxon>Agaricomycotina</taxon>
        <taxon>Agaricomycetes</taxon>
        <taxon>Polyporales</taxon>
        <taxon>Phanerochaetaceae</taxon>
        <taxon>Phanerochaete</taxon>
    </lineage>
</organism>
<dbReference type="InterPro" id="IPR005123">
    <property type="entry name" value="Oxoglu/Fe-dep_dioxygenase_dom"/>
</dbReference>
<evidence type="ECO:0000256" key="5">
    <source>
        <dbReference type="ARBA" id="ARBA00023004"/>
    </source>
</evidence>
<keyword evidence="2" id="KW-0479">Metal-binding</keyword>
<evidence type="ECO:0000313" key="8">
    <source>
        <dbReference type="EMBL" id="GJE94435.1"/>
    </source>
</evidence>
<gene>
    <name evidence="8" type="ORF">PsYK624_106050</name>
</gene>
<dbReference type="SMART" id="SM00702">
    <property type="entry name" value="P4Hc"/>
    <property type="match status" value="1"/>
</dbReference>
<comment type="caution">
    <text evidence="8">The sequence shown here is derived from an EMBL/GenBank/DDBJ whole genome shotgun (WGS) entry which is preliminary data.</text>
</comment>
<evidence type="ECO:0000313" key="9">
    <source>
        <dbReference type="Proteomes" id="UP000703269"/>
    </source>
</evidence>
<evidence type="ECO:0000256" key="1">
    <source>
        <dbReference type="ARBA" id="ARBA00001961"/>
    </source>
</evidence>
<dbReference type="PANTHER" id="PTHR33099:SF14">
    <property type="entry name" value="PROLYL 4-HYDROXYLASE ALPHA SUBUNIT FE(2+) 2OG DIOXYGENASE DOMAIN-CONTAINING PROTEIN"/>
    <property type="match status" value="1"/>
</dbReference>
<dbReference type="GO" id="GO:0016705">
    <property type="term" value="F:oxidoreductase activity, acting on paired donors, with incorporation or reduction of molecular oxygen"/>
    <property type="evidence" value="ECO:0007669"/>
    <property type="project" value="InterPro"/>
</dbReference>
<evidence type="ECO:0000256" key="4">
    <source>
        <dbReference type="ARBA" id="ARBA00023002"/>
    </source>
</evidence>
<keyword evidence="3" id="KW-0223">Dioxygenase</keyword>
<evidence type="ECO:0000256" key="6">
    <source>
        <dbReference type="SAM" id="MobiDB-lite"/>
    </source>
</evidence>
<dbReference type="Proteomes" id="UP000703269">
    <property type="component" value="Unassembled WGS sequence"/>
</dbReference>
<evidence type="ECO:0000259" key="7">
    <source>
        <dbReference type="PROSITE" id="PS51471"/>
    </source>
</evidence>
<keyword evidence="4" id="KW-0560">Oxidoreductase</keyword>
<proteinExistence type="predicted"/>
<protein>
    <submittedName>
        <fullName evidence="8">2OG-Fe(II) oxygenase</fullName>
    </submittedName>
</protein>
<comment type="cofactor">
    <cofactor evidence="1">
        <name>L-ascorbate</name>
        <dbReference type="ChEBI" id="CHEBI:38290"/>
    </cofactor>
</comment>
<dbReference type="PROSITE" id="PS51471">
    <property type="entry name" value="FE2OG_OXY"/>
    <property type="match status" value="1"/>
</dbReference>
<dbReference type="PANTHER" id="PTHR33099">
    <property type="entry name" value="FE2OG DIOXYGENASE DOMAIN-CONTAINING PROTEIN"/>
    <property type="match status" value="1"/>
</dbReference>
<feature type="domain" description="Fe2OG dioxygenase" evidence="7">
    <location>
        <begin position="150"/>
        <end position="249"/>
    </location>
</feature>
<feature type="region of interest" description="Disordered" evidence="6">
    <location>
        <begin position="376"/>
        <end position="401"/>
    </location>
</feature>
<dbReference type="GO" id="GO:0051213">
    <property type="term" value="F:dioxygenase activity"/>
    <property type="evidence" value="ECO:0007669"/>
    <property type="project" value="UniProtKB-KW"/>
</dbReference>
<name>A0A9P3LGL0_9APHY</name>
<dbReference type="Gene3D" id="2.60.120.620">
    <property type="entry name" value="q2cbj1_9rhob like domain"/>
    <property type="match status" value="1"/>
</dbReference>
<reference evidence="8 9" key="1">
    <citation type="submission" date="2021-08" db="EMBL/GenBank/DDBJ databases">
        <title>Draft Genome Sequence of Phanerochaete sordida strain YK-624.</title>
        <authorList>
            <person name="Mori T."/>
            <person name="Dohra H."/>
            <person name="Suzuki T."/>
            <person name="Kawagishi H."/>
            <person name="Hirai H."/>
        </authorList>
    </citation>
    <scope>NUCLEOTIDE SEQUENCE [LARGE SCALE GENOMIC DNA]</scope>
    <source>
        <strain evidence="8 9">YK-624</strain>
    </source>
</reference>
<feature type="region of interest" description="Disordered" evidence="6">
    <location>
        <begin position="1"/>
        <end position="34"/>
    </location>
</feature>
<accession>A0A9P3LGL0</accession>
<dbReference type="GO" id="GO:0031418">
    <property type="term" value="F:L-ascorbic acid binding"/>
    <property type="evidence" value="ECO:0007669"/>
    <property type="project" value="InterPro"/>
</dbReference>
<dbReference type="AlphaFoldDB" id="A0A9P3LGL0"/>
<keyword evidence="9" id="KW-1185">Reference proteome</keyword>
<dbReference type="GO" id="GO:0005506">
    <property type="term" value="F:iron ion binding"/>
    <property type="evidence" value="ECO:0007669"/>
    <property type="project" value="InterPro"/>
</dbReference>
<feature type="compositionally biased region" description="Acidic residues" evidence="6">
    <location>
        <begin position="385"/>
        <end position="401"/>
    </location>
</feature>